<feature type="compositionally biased region" description="Low complexity" evidence="1">
    <location>
        <begin position="192"/>
        <end position="203"/>
    </location>
</feature>
<evidence type="ECO:0000256" key="1">
    <source>
        <dbReference type="SAM" id="MobiDB-lite"/>
    </source>
</evidence>
<dbReference type="Proteomes" id="UP001305498">
    <property type="component" value="Chromosome"/>
</dbReference>
<dbReference type="PANTHER" id="PTHR30388">
    <property type="entry name" value="ALDEHYDE OXIDOREDUCTASE MOLYBDENUM COFACTOR ASSEMBLY PROTEIN"/>
    <property type="match status" value="1"/>
</dbReference>
<protein>
    <submittedName>
        <fullName evidence="4">XdhC family protein</fullName>
    </submittedName>
</protein>
<sequence length="422" mass="42942">MLDLASPLLDRLAAGSRVVVVTVTRVARSAPRGLGASMAVVGDGEVIGSISGGCVEGDSVMLAHAVLGDGEARTARFGFDDDTAHAAGLACGGQVDVIAFEVRADDATAVDALRTAADDRPTTIGLVLDGPRAGRVVRRDDPALDDRAAADLDAAALLAETRVVAGGLAERRTSRPPEDESPEIVLPSASSPPAGTTDGPGAAGRVLAVSRAPRPRLIVAGASDHAAALCRVAAAAGFAVTIVDAWELLVTSDRFPDAAELVVALPHEHLAGLGPDDIDARTAVCVLTHDTRLDVPALRQALAMPIGFVGALGARTTAARRVELLREAGASDDDLARLHSPLGLDLGGSSPAETAVSVVAEILAARHGGTGRPLRDLAGPLHRDRPLAEAALPRAGARPDAVSCAIAPPPPGRRSIRETRGS</sequence>
<feature type="region of interest" description="Disordered" evidence="1">
    <location>
        <begin position="168"/>
        <end position="203"/>
    </location>
</feature>
<evidence type="ECO:0000259" key="2">
    <source>
        <dbReference type="Pfam" id="PF02625"/>
    </source>
</evidence>
<gene>
    <name evidence="4" type="ORF">N8K70_15325</name>
</gene>
<name>A0AA97FI67_9MICO</name>
<organism evidence="4 5">
    <name type="scientific">Microbacterium betulae</name>
    <dbReference type="NCBI Taxonomy" id="2981139"/>
    <lineage>
        <taxon>Bacteria</taxon>
        <taxon>Bacillati</taxon>
        <taxon>Actinomycetota</taxon>
        <taxon>Actinomycetes</taxon>
        <taxon>Micrococcales</taxon>
        <taxon>Microbacteriaceae</taxon>
        <taxon>Microbacterium</taxon>
    </lineage>
</organism>
<feature type="domain" description="XdhC Rossmann" evidence="3">
    <location>
        <begin position="217"/>
        <end position="362"/>
    </location>
</feature>
<dbReference type="KEGG" id="mbet:N8K70_15325"/>
<proteinExistence type="predicted"/>
<accession>A0AA97FI67</accession>
<feature type="domain" description="XdhC- CoxI" evidence="2">
    <location>
        <begin position="12"/>
        <end position="78"/>
    </location>
</feature>
<dbReference type="InterPro" id="IPR003777">
    <property type="entry name" value="XdhC_CoxI"/>
</dbReference>
<reference evidence="4 5" key="1">
    <citation type="submission" date="2023-02" db="EMBL/GenBank/DDBJ databases">
        <title>Microbacterium betulae sp. nov., isolated from birch wood.</title>
        <authorList>
            <person name="Pasciak M."/>
            <person name="Pawlik K.J."/>
            <person name="Martynowski D."/>
            <person name="Laczmanski L."/>
            <person name="Ciekot J."/>
            <person name="Szponar B."/>
            <person name="Wojcik-Fatla A."/>
            <person name="Mackiewicz B."/>
            <person name="Farian E."/>
            <person name="Cholewa G."/>
            <person name="Cholewa A."/>
            <person name="Dutkiewicz J."/>
        </authorList>
    </citation>
    <scope>NUCLEOTIDE SEQUENCE [LARGE SCALE GENOMIC DNA]</scope>
    <source>
        <strain evidence="4 5">AB</strain>
    </source>
</reference>
<dbReference type="InterPro" id="IPR052698">
    <property type="entry name" value="MoCofactor_Util/Proc"/>
</dbReference>
<keyword evidence="5" id="KW-1185">Reference proteome</keyword>
<dbReference type="Gene3D" id="3.40.50.720">
    <property type="entry name" value="NAD(P)-binding Rossmann-like Domain"/>
    <property type="match status" value="1"/>
</dbReference>
<dbReference type="Pfam" id="PF13478">
    <property type="entry name" value="XdhC_C"/>
    <property type="match status" value="1"/>
</dbReference>
<evidence type="ECO:0000313" key="5">
    <source>
        <dbReference type="Proteomes" id="UP001305498"/>
    </source>
</evidence>
<feature type="compositionally biased region" description="Basic and acidic residues" evidence="1">
    <location>
        <begin position="169"/>
        <end position="178"/>
    </location>
</feature>
<evidence type="ECO:0000259" key="3">
    <source>
        <dbReference type="Pfam" id="PF13478"/>
    </source>
</evidence>
<feature type="region of interest" description="Disordered" evidence="1">
    <location>
        <begin position="392"/>
        <end position="422"/>
    </location>
</feature>
<evidence type="ECO:0000313" key="4">
    <source>
        <dbReference type="EMBL" id="WOF22745.1"/>
    </source>
</evidence>
<dbReference type="InterPro" id="IPR027051">
    <property type="entry name" value="XdhC_Rossmann_dom"/>
</dbReference>
<dbReference type="PANTHER" id="PTHR30388:SF4">
    <property type="entry name" value="MOLYBDENUM COFACTOR INSERTION CHAPERONE PAOD"/>
    <property type="match status" value="1"/>
</dbReference>
<dbReference type="RefSeq" id="WP_317139216.1">
    <property type="nucleotide sequence ID" value="NZ_CP118157.1"/>
</dbReference>
<dbReference type="EMBL" id="CP118157">
    <property type="protein sequence ID" value="WOF22745.1"/>
    <property type="molecule type" value="Genomic_DNA"/>
</dbReference>
<dbReference type="Pfam" id="PF02625">
    <property type="entry name" value="XdhC_CoxI"/>
    <property type="match status" value="1"/>
</dbReference>
<dbReference type="AlphaFoldDB" id="A0AA97FI67"/>